<reference evidence="2 3" key="1">
    <citation type="submission" date="2021-06" db="EMBL/GenBank/DDBJ databases">
        <title>Caerostris extrusa draft genome.</title>
        <authorList>
            <person name="Kono N."/>
            <person name="Arakawa K."/>
        </authorList>
    </citation>
    <scope>NUCLEOTIDE SEQUENCE [LARGE SCALE GENOMIC DNA]</scope>
</reference>
<evidence type="ECO:0000313" key="3">
    <source>
        <dbReference type="Proteomes" id="UP001054945"/>
    </source>
</evidence>
<sequence>MGAVTADLECMDIAQDTSTGTPTTIFPEITETVVDISIRSALHYLQYKEILLAADDILTQSIPAELHTACLTFGQLQSLREHARTFITVQDILSSLIHHTRTEANPTAAGHPMLAKTRQSLTDLQTDLNVWVGNLIHYLTTDQFIPVYTENTNFNIFDHFTFKTVLPNTTVSRASKNKRRRQSPALTKPKLNTVEIALKNSFHVLTDSETEDTATDTNPEAQYQFPKLTQKAKEEY</sequence>
<evidence type="ECO:0000313" key="2">
    <source>
        <dbReference type="EMBL" id="GIY19105.1"/>
    </source>
</evidence>
<dbReference type="Proteomes" id="UP001054945">
    <property type="component" value="Unassembled WGS sequence"/>
</dbReference>
<dbReference type="EMBL" id="BPLR01007717">
    <property type="protein sequence ID" value="GIY19105.1"/>
    <property type="molecule type" value="Genomic_DNA"/>
</dbReference>
<proteinExistence type="predicted"/>
<organism evidence="2 3">
    <name type="scientific">Caerostris extrusa</name>
    <name type="common">Bark spider</name>
    <name type="synonym">Caerostris bankana</name>
    <dbReference type="NCBI Taxonomy" id="172846"/>
    <lineage>
        <taxon>Eukaryota</taxon>
        <taxon>Metazoa</taxon>
        <taxon>Ecdysozoa</taxon>
        <taxon>Arthropoda</taxon>
        <taxon>Chelicerata</taxon>
        <taxon>Arachnida</taxon>
        <taxon>Araneae</taxon>
        <taxon>Araneomorphae</taxon>
        <taxon>Entelegynae</taxon>
        <taxon>Araneoidea</taxon>
        <taxon>Araneidae</taxon>
        <taxon>Caerostris</taxon>
    </lineage>
</organism>
<comment type="caution">
    <text evidence="2">The sequence shown here is derived from an EMBL/GenBank/DDBJ whole genome shotgun (WGS) entry which is preliminary data.</text>
</comment>
<gene>
    <name evidence="2" type="ORF">CEXT_335671</name>
</gene>
<evidence type="ECO:0000256" key="1">
    <source>
        <dbReference type="SAM" id="MobiDB-lite"/>
    </source>
</evidence>
<feature type="region of interest" description="Disordered" evidence="1">
    <location>
        <begin position="207"/>
        <end position="236"/>
    </location>
</feature>
<protein>
    <submittedName>
        <fullName evidence="2">Uncharacterized protein</fullName>
    </submittedName>
</protein>
<keyword evidence="3" id="KW-1185">Reference proteome</keyword>
<name>A0AAV4RCA1_CAEEX</name>
<dbReference type="AlphaFoldDB" id="A0AAV4RCA1"/>
<accession>A0AAV4RCA1</accession>